<dbReference type="Pfam" id="PF01243">
    <property type="entry name" value="PNPOx_N"/>
    <property type="match status" value="1"/>
</dbReference>
<dbReference type="STRING" id="1508389.SAMN05444003_1848"/>
<name>A0A1M5PU24_9RHOB</name>
<dbReference type="RefSeq" id="WP_072900642.1">
    <property type="nucleotide sequence ID" value="NZ_FQXB01000002.1"/>
</dbReference>
<proteinExistence type="predicted"/>
<organism evidence="2 3">
    <name type="scientific">Cognatiyoonia sediminum</name>
    <dbReference type="NCBI Taxonomy" id="1508389"/>
    <lineage>
        <taxon>Bacteria</taxon>
        <taxon>Pseudomonadati</taxon>
        <taxon>Pseudomonadota</taxon>
        <taxon>Alphaproteobacteria</taxon>
        <taxon>Rhodobacterales</taxon>
        <taxon>Paracoccaceae</taxon>
        <taxon>Cognatiyoonia</taxon>
    </lineage>
</organism>
<dbReference type="InterPro" id="IPR011576">
    <property type="entry name" value="Pyridox_Oxase_N"/>
</dbReference>
<feature type="domain" description="Pyridoxamine 5'-phosphate oxidase N-terminal" evidence="1">
    <location>
        <begin position="35"/>
        <end position="151"/>
    </location>
</feature>
<reference evidence="2 3" key="1">
    <citation type="submission" date="2016-11" db="EMBL/GenBank/DDBJ databases">
        <authorList>
            <person name="Jaros S."/>
            <person name="Januszkiewicz K."/>
            <person name="Wedrychowicz H."/>
        </authorList>
    </citation>
    <scope>NUCLEOTIDE SEQUENCE [LARGE SCALE GENOMIC DNA]</scope>
    <source>
        <strain evidence="2 3">DSM 28715</strain>
    </source>
</reference>
<dbReference type="InterPro" id="IPR012349">
    <property type="entry name" value="Split_barrel_FMN-bd"/>
</dbReference>
<accession>A0A1M5PU24</accession>
<protein>
    <recommendedName>
        <fullName evidence="1">Pyridoxamine 5'-phosphate oxidase N-terminal domain-containing protein</fullName>
    </recommendedName>
</protein>
<evidence type="ECO:0000313" key="3">
    <source>
        <dbReference type="Proteomes" id="UP000184074"/>
    </source>
</evidence>
<evidence type="ECO:0000259" key="1">
    <source>
        <dbReference type="Pfam" id="PF01243"/>
    </source>
</evidence>
<sequence>MSDGVIRDVAELEAIYGTASEASLIKVADRVIPVYADWIRRSQLCILTTVGPEGTDGSPRGDDGPVVQIADEKTLLMPDWRGNNRMDSLRNIVRDGRVSLMFMVPGSNNVIRVNGTGVVSVAEDMVARFNDKGRWPRSVIVITVGEVYSQCARALIRSGTWTASDQSEGLPSVGDMLAAMKADFDGKSYDIEWDARAAKTMWNAD</sequence>
<dbReference type="InterPro" id="IPR024029">
    <property type="entry name" value="Pyridox_Oxase_FMN-dep"/>
</dbReference>
<dbReference type="EMBL" id="FQXB01000002">
    <property type="protein sequence ID" value="SHH05298.1"/>
    <property type="molecule type" value="Genomic_DNA"/>
</dbReference>
<dbReference type="PANTHER" id="PTHR42815:SF2">
    <property type="entry name" value="FAD-BINDING, PUTATIVE (AFU_ORTHOLOGUE AFUA_6G07600)-RELATED"/>
    <property type="match status" value="1"/>
</dbReference>
<dbReference type="OrthoDB" id="9790331at2"/>
<dbReference type="Proteomes" id="UP000184074">
    <property type="component" value="Unassembled WGS sequence"/>
</dbReference>
<evidence type="ECO:0000313" key="2">
    <source>
        <dbReference type="EMBL" id="SHH05298.1"/>
    </source>
</evidence>
<gene>
    <name evidence="2" type="ORF">SAMN05444003_1848</name>
</gene>
<dbReference type="NCBIfam" id="TIGR04025">
    <property type="entry name" value="PPOX_FMN_DR2398"/>
    <property type="match status" value="1"/>
</dbReference>
<dbReference type="SUPFAM" id="SSF50475">
    <property type="entry name" value="FMN-binding split barrel"/>
    <property type="match status" value="1"/>
</dbReference>
<dbReference type="AlphaFoldDB" id="A0A1M5PU24"/>
<dbReference type="PANTHER" id="PTHR42815">
    <property type="entry name" value="FAD-BINDING, PUTATIVE (AFU_ORTHOLOGUE AFUA_6G07600)-RELATED"/>
    <property type="match status" value="1"/>
</dbReference>
<dbReference type="Gene3D" id="2.30.110.10">
    <property type="entry name" value="Electron Transport, Fmn-binding Protein, Chain A"/>
    <property type="match status" value="1"/>
</dbReference>
<keyword evidence="3" id="KW-1185">Reference proteome</keyword>